<dbReference type="GO" id="GO:0004016">
    <property type="term" value="F:adenylate cyclase activity"/>
    <property type="evidence" value="ECO:0007669"/>
    <property type="project" value="UniProtKB-ARBA"/>
</dbReference>
<evidence type="ECO:0000313" key="3">
    <source>
        <dbReference type="EMBL" id="GAT33672.1"/>
    </source>
</evidence>
<dbReference type="SMART" id="SM00044">
    <property type="entry name" value="CYCc"/>
    <property type="match status" value="1"/>
</dbReference>
<comment type="caution">
    <text evidence="3">The sequence shown here is derived from an EMBL/GenBank/DDBJ whole genome shotgun (WGS) entry which is preliminary data.</text>
</comment>
<dbReference type="CDD" id="cd07302">
    <property type="entry name" value="CHD"/>
    <property type="match status" value="1"/>
</dbReference>
<dbReference type="STRING" id="690879.TSACC_22089"/>
<dbReference type="RefSeq" id="WP_084400398.1">
    <property type="nucleotide sequence ID" value="NZ_BDCO01000002.1"/>
</dbReference>
<dbReference type="GO" id="GO:0006171">
    <property type="term" value="P:cAMP biosynthetic process"/>
    <property type="evidence" value="ECO:0007669"/>
    <property type="project" value="TreeGrafter"/>
</dbReference>
<evidence type="ECO:0000259" key="1">
    <source>
        <dbReference type="PROSITE" id="PS50006"/>
    </source>
</evidence>
<gene>
    <name evidence="3" type="ORF">TSACC_22089</name>
</gene>
<dbReference type="InterPro" id="IPR008984">
    <property type="entry name" value="SMAD_FHA_dom_sf"/>
</dbReference>
<feature type="domain" description="Guanylate cyclase" evidence="2">
    <location>
        <begin position="126"/>
        <end position="256"/>
    </location>
</feature>
<keyword evidence="4" id="KW-1185">Reference proteome</keyword>
<dbReference type="Pfam" id="PF00498">
    <property type="entry name" value="FHA"/>
    <property type="match status" value="1"/>
</dbReference>
<dbReference type="InterPro" id="IPR029787">
    <property type="entry name" value="Nucleotide_cyclase"/>
</dbReference>
<dbReference type="GO" id="GO:0035556">
    <property type="term" value="P:intracellular signal transduction"/>
    <property type="evidence" value="ECO:0007669"/>
    <property type="project" value="InterPro"/>
</dbReference>
<dbReference type="Proteomes" id="UP000076023">
    <property type="component" value="Unassembled WGS sequence"/>
</dbReference>
<reference evidence="4" key="1">
    <citation type="journal article" date="2017" name="Genome Announc.">
        <title>Draft Genome Sequence of Terrimicrobium sacchariphilum NM-5T, a Facultative Anaerobic Soil Bacterium of the Class Spartobacteria.</title>
        <authorList>
            <person name="Qiu Y.L."/>
            <person name="Tourlousse D.M."/>
            <person name="Matsuura N."/>
            <person name="Ohashi A."/>
            <person name="Sekiguchi Y."/>
        </authorList>
    </citation>
    <scope>NUCLEOTIDE SEQUENCE [LARGE SCALE GENOMIC DNA]</scope>
    <source>
        <strain evidence="4">NM-5</strain>
    </source>
</reference>
<feature type="domain" description="FHA" evidence="1">
    <location>
        <begin position="23"/>
        <end position="74"/>
    </location>
</feature>
<dbReference type="SUPFAM" id="SSF55073">
    <property type="entry name" value="Nucleotide cyclase"/>
    <property type="match status" value="1"/>
</dbReference>
<dbReference type="OrthoDB" id="9816434at2"/>
<accession>A0A146G8R6</accession>
<dbReference type="EMBL" id="BDCO01000002">
    <property type="protein sequence ID" value="GAT33672.1"/>
    <property type="molecule type" value="Genomic_DNA"/>
</dbReference>
<dbReference type="SMART" id="SM00240">
    <property type="entry name" value="FHA"/>
    <property type="match status" value="1"/>
</dbReference>
<dbReference type="SUPFAM" id="SSF49879">
    <property type="entry name" value="SMAD/FHA domain"/>
    <property type="match status" value="1"/>
</dbReference>
<dbReference type="Pfam" id="PF00211">
    <property type="entry name" value="Guanylate_cyc"/>
    <property type="match status" value="1"/>
</dbReference>
<organism evidence="3 4">
    <name type="scientific">Terrimicrobium sacchariphilum</name>
    <dbReference type="NCBI Taxonomy" id="690879"/>
    <lineage>
        <taxon>Bacteria</taxon>
        <taxon>Pseudomonadati</taxon>
        <taxon>Verrucomicrobiota</taxon>
        <taxon>Terrimicrobiia</taxon>
        <taxon>Terrimicrobiales</taxon>
        <taxon>Terrimicrobiaceae</taxon>
        <taxon>Terrimicrobium</taxon>
    </lineage>
</organism>
<dbReference type="InterPro" id="IPR000253">
    <property type="entry name" value="FHA_dom"/>
</dbReference>
<dbReference type="InParanoid" id="A0A146G8R6"/>
<dbReference type="Gene3D" id="3.30.70.1230">
    <property type="entry name" value="Nucleotide cyclase"/>
    <property type="match status" value="1"/>
</dbReference>
<evidence type="ECO:0000259" key="2">
    <source>
        <dbReference type="PROSITE" id="PS50125"/>
    </source>
</evidence>
<protein>
    <submittedName>
        <fullName evidence="3">Adenylate cyclase</fullName>
    </submittedName>
</protein>
<dbReference type="Gene3D" id="2.60.200.20">
    <property type="match status" value="1"/>
</dbReference>
<sequence length="308" mass="33571">MRARLKIRPAEGESFTVDVGNTATIGRSRDNTVSLHFSQHVSRQHAIIRCHNAFQYQIMDLGSRNGTFVNGRRVITPTLLNHGAVIRITNNEIIFEQSEDAPADMANEVTMAAGTDASEDQSAVVAVMVCDIRGFSTMSEVLAEEHLARMLGEWFRDAGEVIHASGGTIDKFIGDAVLAYWTREQNAKNEAESAMKSGLALLEAAQKRFWPGVERKPFRIAVALHHGPVTCGNIGLVAQRDATIIGDTVNTVFRIESVMKQLGGYRLVASHDLISTLPARPADAKDLGEHQLKGKNQHVGLFGMAAEG</sequence>
<proteinExistence type="predicted"/>
<dbReference type="AlphaFoldDB" id="A0A146G8R6"/>
<evidence type="ECO:0000313" key="4">
    <source>
        <dbReference type="Proteomes" id="UP000076023"/>
    </source>
</evidence>
<dbReference type="PANTHER" id="PTHR43081:SF20">
    <property type="entry name" value="TWO-COMPONENT RESPONSE REGULATOR"/>
    <property type="match status" value="1"/>
</dbReference>
<dbReference type="InterPro" id="IPR001054">
    <property type="entry name" value="A/G_cyclase"/>
</dbReference>
<dbReference type="CDD" id="cd00060">
    <property type="entry name" value="FHA"/>
    <property type="match status" value="1"/>
</dbReference>
<dbReference type="PANTHER" id="PTHR43081">
    <property type="entry name" value="ADENYLATE CYCLASE, TERMINAL-DIFFERENTIATION SPECIFIC-RELATED"/>
    <property type="match status" value="1"/>
</dbReference>
<dbReference type="InterPro" id="IPR050697">
    <property type="entry name" value="Adenylyl/Guanylyl_Cyclase_3/4"/>
</dbReference>
<name>A0A146G8R6_TERSA</name>
<dbReference type="PROSITE" id="PS50125">
    <property type="entry name" value="GUANYLATE_CYCLASE_2"/>
    <property type="match status" value="1"/>
</dbReference>
<dbReference type="PROSITE" id="PS50006">
    <property type="entry name" value="FHA_DOMAIN"/>
    <property type="match status" value="1"/>
</dbReference>